<dbReference type="PRINTS" id="PR00344">
    <property type="entry name" value="BCTRLSENSOR"/>
</dbReference>
<organism evidence="15 16">
    <name type="scientific">Planobispora siamensis</name>
    <dbReference type="NCBI Taxonomy" id="936338"/>
    <lineage>
        <taxon>Bacteria</taxon>
        <taxon>Bacillati</taxon>
        <taxon>Actinomycetota</taxon>
        <taxon>Actinomycetes</taxon>
        <taxon>Streptosporangiales</taxon>
        <taxon>Streptosporangiaceae</taxon>
        <taxon>Planobispora</taxon>
    </lineage>
</organism>
<feature type="compositionally biased region" description="Basic and acidic residues" evidence="11">
    <location>
        <begin position="30"/>
        <end position="43"/>
    </location>
</feature>
<feature type="region of interest" description="Disordered" evidence="11">
    <location>
        <begin position="1"/>
        <end position="120"/>
    </location>
</feature>
<feature type="compositionally biased region" description="Basic and acidic residues" evidence="11">
    <location>
        <begin position="1"/>
        <end position="10"/>
    </location>
</feature>
<gene>
    <name evidence="15" type="ORF">Psi01_13140</name>
</gene>
<evidence type="ECO:0000256" key="8">
    <source>
        <dbReference type="ARBA" id="ARBA00022989"/>
    </source>
</evidence>
<dbReference type="CDD" id="cd00075">
    <property type="entry name" value="HATPase"/>
    <property type="match status" value="1"/>
</dbReference>
<keyword evidence="8 12" id="KW-1133">Transmembrane helix</keyword>
<dbReference type="SUPFAM" id="SSF55874">
    <property type="entry name" value="ATPase domain of HSP90 chaperone/DNA topoisomerase II/histidine kinase"/>
    <property type="match status" value="1"/>
</dbReference>
<evidence type="ECO:0000313" key="16">
    <source>
        <dbReference type="Proteomes" id="UP000619788"/>
    </source>
</evidence>
<reference evidence="15 16" key="1">
    <citation type="submission" date="2021-01" db="EMBL/GenBank/DDBJ databases">
        <title>Whole genome shotgun sequence of Planobispora siamensis NBRC 107568.</title>
        <authorList>
            <person name="Komaki H."/>
            <person name="Tamura T."/>
        </authorList>
    </citation>
    <scope>NUCLEOTIDE SEQUENCE [LARGE SCALE GENOMIC DNA]</scope>
    <source>
        <strain evidence="15 16">NBRC 107568</strain>
    </source>
</reference>
<name>A0A8J3SEW3_9ACTN</name>
<evidence type="ECO:0000259" key="13">
    <source>
        <dbReference type="PROSITE" id="PS50109"/>
    </source>
</evidence>
<dbReference type="InterPro" id="IPR003594">
    <property type="entry name" value="HATPase_dom"/>
</dbReference>
<protein>
    <recommendedName>
        <fullName evidence="3">histidine kinase</fullName>
        <ecNumber evidence="3">2.7.13.3</ecNumber>
    </recommendedName>
</protein>
<dbReference type="InterPro" id="IPR036890">
    <property type="entry name" value="HATPase_C_sf"/>
</dbReference>
<keyword evidence="5" id="KW-0808">Transferase</keyword>
<dbReference type="Proteomes" id="UP000619788">
    <property type="component" value="Unassembled WGS sequence"/>
</dbReference>
<comment type="caution">
    <text evidence="15">The sequence shown here is derived from an EMBL/GenBank/DDBJ whole genome shotgun (WGS) entry which is preliminary data.</text>
</comment>
<dbReference type="CDD" id="cd06225">
    <property type="entry name" value="HAMP"/>
    <property type="match status" value="1"/>
</dbReference>
<evidence type="ECO:0000256" key="9">
    <source>
        <dbReference type="ARBA" id="ARBA00023012"/>
    </source>
</evidence>
<dbReference type="InterPro" id="IPR003661">
    <property type="entry name" value="HisK_dim/P_dom"/>
</dbReference>
<feature type="transmembrane region" description="Helical" evidence="12">
    <location>
        <begin position="207"/>
        <end position="230"/>
    </location>
</feature>
<dbReference type="Pfam" id="PF00512">
    <property type="entry name" value="HisKA"/>
    <property type="match status" value="1"/>
</dbReference>
<dbReference type="AlphaFoldDB" id="A0A8J3SEW3"/>
<dbReference type="GO" id="GO:0005886">
    <property type="term" value="C:plasma membrane"/>
    <property type="evidence" value="ECO:0007669"/>
    <property type="project" value="UniProtKB-SubCell"/>
</dbReference>
<evidence type="ECO:0000256" key="7">
    <source>
        <dbReference type="ARBA" id="ARBA00022777"/>
    </source>
</evidence>
<dbReference type="GO" id="GO:0000155">
    <property type="term" value="F:phosphorelay sensor kinase activity"/>
    <property type="evidence" value="ECO:0007669"/>
    <property type="project" value="InterPro"/>
</dbReference>
<dbReference type="SUPFAM" id="SSF47384">
    <property type="entry name" value="Homodimeric domain of signal transducing histidine kinase"/>
    <property type="match status" value="1"/>
</dbReference>
<feature type="compositionally biased region" description="Low complexity" evidence="11">
    <location>
        <begin position="90"/>
        <end position="102"/>
    </location>
</feature>
<feature type="domain" description="HAMP" evidence="14">
    <location>
        <begin position="231"/>
        <end position="285"/>
    </location>
</feature>
<dbReference type="InterPro" id="IPR003660">
    <property type="entry name" value="HAMP_dom"/>
</dbReference>
<dbReference type="PROSITE" id="PS50109">
    <property type="entry name" value="HIS_KIN"/>
    <property type="match status" value="1"/>
</dbReference>
<feature type="transmembrane region" description="Helical" evidence="12">
    <location>
        <begin position="141"/>
        <end position="166"/>
    </location>
</feature>
<dbReference type="PANTHER" id="PTHR45436">
    <property type="entry name" value="SENSOR HISTIDINE KINASE YKOH"/>
    <property type="match status" value="1"/>
</dbReference>
<evidence type="ECO:0000256" key="11">
    <source>
        <dbReference type="SAM" id="MobiDB-lite"/>
    </source>
</evidence>
<dbReference type="PANTHER" id="PTHR45436:SF5">
    <property type="entry name" value="SENSOR HISTIDINE KINASE TRCS"/>
    <property type="match status" value="1"/>
</dbReference>
<dbReference type="EC" id="2.7.13.3" evidence="3"/>
<evidence type="ECO:0000256" key="10">
    <source>
        <dbReference type="ARBA" id="ARBA00023136"/>
    </source>
</evidence>
<keyword evidence="16" id="KW-1185">Reference proteome</keyword>
<dbReference type="SMART" id="SM00388">
    <property type="entry name" value="HisKA"/>
    <property type="match status" value="1"/>
</dbReference>
<comment type="catalytic activity">
    <reaction evidence="1">
        <text>ATP + protein L-histidine = ADP + protein N-phospho-L-histidine.</text>
        <dbReference type="EC" id="2.7.13.3"/>
    </reaction>
</comment>
<feature type="compositionally biased region" description="Low complexity" evidence="11">
    <location>
        <begin position="53"/>
        <end position="83"/>
    </location>
</feature>
<dbReference type="Gene3D" id="6.10.340.10">
    <property type="match status" value="1"/>
</dbReference>
<evidence type="ECO:0000256" key="12">
    <source>
        <dbReference type="SAM" id="Phobius"/>
    </source>
</evidence>
<evidence type="ECO:0000256" key="2">
    <source>
        <dbReference type="ARBA" id="ARBA00004236"/>
    </source>
</evidence>
<keyword evidence="9" id="KW-0902">Two-component regulatory system</keyword>
<feature type="domain" description="Histidine kinase" evidence="13">
    <location>
        <begin position="293"/>
        <end position="506"/>
    </location>
</feature>
<dbReference type="SUPFAM" id="SSF158472">
    <property type="entry name" value="HAMP domain-like"/>
    <property type="match status" value="1"/>
</dbReference>
<feature type="compositionally biased region" description="Pro residues" evidence="11">
    <location>
        <begin position="103"/>
        <end position="115"/>
    </location>
</feature>
<evidence type="ECO:0000313" key="15">
    <source>
        <dbReference type="EMBL" id="GIH90684.1"/>
    </source>
</evidence>
<dbReference type="PROSITE" id="PS50885">
    <property type="entry name" value="HAMP"/>
    <property type="match status" value="1"/>
</dbReference>
<evidence type="ECO:0000256" key="6">
    <source>
        <dbReference type="ARBA" id="ARBA00022692"/>
    </source>
</evidence>
<dbReference type="Gene3D" id="1.10.287.130">
    <property type="match status" value="1"/>
</dbReference>
<evidence type="ECO:0000259" key="14">
    <source>
        <dbReference type="PROSITE" id="PS50885"/>
    </source>
</evidence>
<dbReference type="CDD" id="cd00082">
    <property type="entry name" value="HisKA"/>
    <property type="match status" value="1"/>
</dbReference>
<accession>A0A8J3SEW3</accession>
<keyword evidence="7" id="KW-0418">Kinase</keyword>
<keyword evidence="6 12" id="KW-0812">Transmembrane</keyword>
<evidence type="ECO:0000256" key="4">
    <source>
        <dbReference type="ARBA" id="ARBA00022553"/>
    </source>
</evidence>
<dbReference type="Gene3D" id="3.30.565.10">
    <property type="entry name" value="Histidine kinase-like ATPase, C-terminal domain"/>
    <property type="match status" value="1"/>
</dbReference>
<dbReference type="InterPro" id="IPR036097">
    <property type="entry name" value="HisK_dim/P_sf"/>
</dbReference>
<proteinExistence type="predicted"/>
<dbReference type="InterPro" id="IPR050428">
    <property type="entry name" value="TCS_sensor_his_kinase"/>
</dbReference>
<dbReference type="Pfam" id="PF00672">
    <property type="entry name" value="HAMP"/>
    <property type="match status" value="1"/>
</dbReference>
<dbReference type="EMBL" id="BOOJ01000012">
    <property type="protein sequence ID" value="GIH90684.1"/>
    <property type="molecule type" value="Genomic_DNA"/>
</dbReference>
<keyword evidence="10 12" id="KW-0472">Membrane</keyword>
<dbReference type="InterPro" id="IPR004358">
    <property type="entry name" value="Sig_transdc_His_kin-like_C"/>
</dbReference>
<dbReference type="Pfam" id="PF02518">
    <property type="entry name" value="HATPase_c"/>
    <property type="match status" value="1"/>
</dbReference>
<dbReference type="SMART" id="SM00304">
    <property type="entry name" value="HAMP"/>
    <property type="match status" value="1"/>
</dbReference>
<comment type="subcellular location">
    <subcellularLocation>
        <location evidence="2">Cell membrane</location>
    </subcellularLocation>
</comment>
<dbReference type="InterPro" id="IPR005467">
    <property type="entry name" value="His_kinase_dom"/>
</dbReference>
<sequence>MSGTPEERPRFVPPGGRQDSEPTHPMISPHSEREGRRSRRDAETGAPEILEIGGAAPARPAGPGVPGTAAAGTAPGPRGASAAGPGGAGTATVQAPSPSGSPAGPPVWEGPPMGSPPAGTSLLERVKKVTDRVSIRWRLTLTYGALFFIAGALLLLVIYMMVGWVLDSAWPEFPLRLDTVEPNLAADIERQWNWYQHTAIYGVRRTLLIRSLLALAGVGILALVIGYLVADRALKPIQQMTATARKLSGSTLAHERIDLKGPDDELKELADTFDAMLTRLNVAFDTQRRFVANASHELRTPLTINRTVLEIALGDPEASEDLKALGRTLLEVNARNERLIEGLLLLARSERELSVRKPVDVKDVAETAVDQLAPRAEEAGVTVVSEIQSAETVGDPVLLERCVANLVENAIKHNLSESGHVWVRAGMVEGALVVQVANTGPHVPAYEVSSLFEPFRRLNAERVDSSKGAGLGLSIVRAVVRAHGGNVTAVPRDGGGLVVTVRLQPR</sequence>
<evidence type="ECO:0000256" key="1">
    <source>
        <dbReference type="ARBA" id="ARBA00000085"/>
    </source>
</evidence>
<dbReference type="SMART" id="SM00387">
    <property type="entry name" value="HATPase_c"/>
    <property type="match status" value="1"/>
</dbReference>
<keyword evidence="4" id="KW-0597">Phosphoprotein</keyword>
<evidence type="ECO:0000256" key="3">
    <source>
        <dbReference type="ARBA" id="ARBA00012438"/>
    </source>
</evidence>
<evidence type="ECO:0000256" key="5">
    <source>
        <dbReference type="ARBA" id="ARBA00022679"/>
    </source>
</evidence>